<organism evidence="7 8">
    <name type="scientific">Stylonychia lemnae</name>
    <name type="common">Ciliate</name>
    <dbReference type="NCBI Taxonomy" id="5949"/>
    <lineage>
        <taxon>Eukaryota</taxon>
        <taxon>Sar</taxon>
        <taxon>Alveolata</taxon>
        <taxon>Ciliophora</taxon>
        <taxon>Intramacronucleata</taxon>
        <taxon>Spirotrichea</taxon>
        <taxon>Stichotrichia</taxon>
        <taxon>Sporadotrichida</taxon>
        <taxon>Oxytrichidae</taxon>
        <taxon>Stylonychinae</taxon>
        <taxon>Stylonychia</taxon>
    </lineage>
</organism>
<dbReference type="Gene3D" id="3.50.80.10">
    <property type="entry name" value="D-tyrosyl-tRNA(Tyr) deacylase"/>
    <property type="match status" value="1"/>
</dbReference>
<comment type="catalytic activity">
    <reaction evidence="3">
        <text>glycyl-tRNA(Ala) + H2O = tRNA(Ala) + glycine + H(+)</text>
        <dbReference type="Rhea" id="RHEA:53744"/>
        <dbReference type="Rhea" id="RHEA-COMP:9657"/>
        <dbReference type="Rhea" id="RHEA-COMP:13640"/>
        <dbReference type="ChEBI" id="CHEBI:15377"/>
        <dbReference type="ChEBI" id="CHEBI:15378"/>
        <dbReference type="ChEBI" id="CHEBI:57305"/>
        <dbReference type="ChEBI" id="CHEBI:78442"/>
        <dbReference type="ChEBI" id="CHEBI:78522"/>
        <dbReference type="EC" id="3.1.1.96"/>
    </reaction>
</comment>
<dbReference type="GO" id="GO:0051500">
    <property type="term" value="F:D-tyrosyl-tRNA(Tyr) deacylase activity"/>
    <property type="evidence" value="ECO:0007669"/>
    <property type="project" value="TreeGrafter"/>
</dbReference>
<sequence length="203" mass="23606">MKIIIQRVLKASLTSEEKLVSQINKGLMVLVGITHTDNYMDYQYLANKILKLKLWPDEKGKAWSSNVVDNKFDILLVSQFTLYHQLKGTKPDFHDAMNGEKAQILYNEFLEYLRKQYIADKVQPGAFGQYMNIEMVCDGPVTITVDSIKDEKALKKQEALQRRAQKQSQGKQIPDNDEAKQDQEEQKQQEEEQKSYEKEDNKQ</sequence>
<comment type="similarity">
    <text evidence="1 5">Belongs to the DTD family.</text>
</comment>
<evidence type="ECO:0000256" key="5">
    <source>
        <dbReference type="RuleBase" id="RU003470"/>
    </source>
</evidence>
<keyword evidence="5" id="KW-0378">Hydrolase</keyword>
<protein>
    <recommendedName>
        <fullName evidence="2 5">D-aminoacyl-tRNA deacylase</fullName>
        <ecNumber evidence="2 5">3.1.1.96</ecNumber>
    </recommendedName>
</protein>
<dbReference type="PANTHER" id="PTHR10472:SF5">
    <property type="entry name" value="D-AMINOACYL-TRNA DEACYLASE 1"/>
    <property type="match status" value="1"/>
</dbReference>
<keyword evidence="5" id="KW-0963">Cytoplasm</keyword>
<comment type="catalytic activity">
    <reaction evidence="4">
        <text>a D-aminoacyl-tRNA + H2O = a tRNA + a D-alpha-amino acid + H(+)</text>
        <dbReference type="Rhea" id="RHEA:13953"/>
        <dbReference type="Rhea" id="RHEA-COMP:10123"/>
        <dbReference type="Rhea" id="RHEA-COMP:10124"/>
        <dbReference type="ChEBI" id="CHEBI:15377"/>
        <dbReference type="ChEBI" id="CHEBI:15378"/>
        <dbReference type="ChEBI" id="CHEBI:59871"/>
        <dbReference type="ChEBI" id="CHEBI:78442"/>
        <dbReference type="ChEBI" id="CHEBI:79333"/>
        <dbReference type="EC" id="3.1.1.96"/>
    </reaction>
</comment>
<dbReference type="GO" id="GO:0000049">
    <property type="term" value="F:tRNA binding"/>
    <property type="evidence" value="ECO:0007669"/>
    <property type="project" value="UniProtKB-KW"/>
</dbReference>
<feature type="compositionally biased region" description="Basic and acidic residues" evidence="6">
    <location>
        <begin position="177"/>
        <end position="203"/>
    </location>
</feature>
<dbReference type="OrthoDB" id="275783at2759"/>
<dbReference type="OMA" id="VFGADMK"/>
<evidence type="ECO:0000313" key="7">
    <source>
        <dbReference type="EMBL" id="CDW89693.1"/>
    </source>
</evidence>
<dbReference type="EMBL" id="CCKQ01017801">
    <property type="protein sequence ID" value="CDW89693.1"/>
    <property type="molecule type" value="Genomic_DNA"/>
</dbReference>
<dbReference type="GO" id="GO:0106026">
    <property type="term" value="F:Gly-tRNA(Ala) deacylase activity"/>
    <property type="evidence" value="ECO:0007669"/>
    <property type="project" value="RHEA"/>
</dbReference>
<dbReference type="Proteomes" id="UP000039865">
    <property type="component" value="Unassembled WGS sequence"/>
</dbReference>
<keyword evidence="5" id="KW-0820">tRNA-binding</keyword>
<dbReference type="InterPro" id="IPR023509">
    <property type="entry name" value="DTD-like_sf"/>
</dbReference>
<keyword evidence="5" id="KW-0694">RNA-binding</keyword>
<evidence type="ECO:0000256" key="2">
    <source>
        <dbReference type="ARBA" id="ARBA00013056"/>
    </source>
</evidence>
<gene>
    <name evidence="7" type="primary">Contig13112.g13980</name>
    <name evidence="7" type="ORF">STYLEM_18830</name>
</gene>
<name>A0A078B803_STYLE</name>
<evidence type="ECO:0000313" key="8">
    <source>
        <dbReference type="Proteomes" id="UP000039865"/>
    </source>
</evidence>
<evidence type="ECO:0000256" key="3">
    <source>
        <dbReference type="ARBA" id="ARBA00047676"/>
    </source>
</evidence>
<dbReference type="FunCoup" id="A0A078B803">
    <property type="interactions" value="166"/>
</dbReference>
<dbReference type="Pfam" id="PF02580">
    <property type="entry name" value="Tyr_Deacylase"/>
    <property type="match status" value="1"/>
</dbReference>
<dbReference type="EC" id="3.1.1.96" evidence="2 5"/>
<keyword evidence="8" id="KW-1185">Reference proteome</keyword>
<dbReference type="NCBIfam" id="TIGR00256">
    <property type="entry name" value="D-aminoacyl-tRNA deacylase"/>
    <property type="match status" value="1"/>
</dbReference>
<evidence type="ECO:0000256" key="6">
    <source>
        <dbReference type="SAM" id="MobiDB-lite"/>
    </source>
</evidence>
<dbReference type="AlphaFoldDB" id="A0A078B803"/>
<reference evidence="7 8" key="1">
    <citation type="submission" date="2014-06" db="EMBL/GenBank/DDBJ databases">
        <authorList>
            <person name="Swart Estienne"/>
        </authorList>
    </citation>
    <scope>NUCLEOTIDE SEQUENCE [LARGE SCALE GENOMIC DNA]</scope>
    <source>
        <strain evidence="7 8">130c</strain>
    </source>
</reference>
<feature type="region of interest" description="Disordered" evidence="6">
    <location>
        <begin position="156"/>
        <end position="203"/>
    </location>
</feature>
<proteinExistence type="inferred from homology"/>
<accession>A0A078B803</accession>
<evidence type="ECO:0000256" key="4">
    <source>
        <dbReference type="ARBA" id="ARBA00048018"/>
    </source>
</evidence>
<dbReference type="FunFam" id="3.50.80.10:FF:000001">
    <property type="entry name" value="D-aminoacyl-tRNA deacylase"/>
    <property type="match status" value="1"/>
</dbReference>
<dbReference type="SUPFAM" id="SSF69500">
    <property type="entry name" value="DTD-like"/>
    <property type="match status" value="1"/>
</dbReference>
<evidence type="ECO:0000256" key="1">
    <source>
        <dbReference type="ARBA" id="ARBA00009673"/>
    </source>
</evidence>
<dbReference type="InterPro" id="IPR003732">
    <property type="entry name" value="Daa-tRNA_deacyls_DTD"/>
</dbReference>
<comment type="subcellular location">
    <subcellularLocation>
        <location evidence="5">Cytoplasm</location>
    </subcellularLocation>
</comment>
<dbReference type="InParanoid" id="A0A078B803"/>
<dbReference type="GO" id="GO:0005737">
    <property type="term" value="C:cytoplasm"/>
    <property type="evidence" value="ECO:0007669"/>
    <property type="project" value="UniProtKB-SubCell"/>
</dbReference>
<dbReference type="PANTHER" id="PTHR10472">
    <property type="entry name" value="D-TYROSYL-TRNA TYR DEACYLASE"/>
    <property type="match status" value="1"/>
</dbReference>